<evidence type="ECO:0000313" key="3">
    <source>
        <dbReference type="Proteomes" id="UP000646827"/>
    </source>
</evidence>
<keyword evidence="3" id="KW-1185">Reference proteome</keyword>
<gene>
    <name evidence="2" type="ORF">INT45_004978</name>
</gene>
<dbReference type="OrthoDB" id="428346at2759"/>
<feature type="region of interest" description="Disordered" evidence="1">
    <location>
        <begin position="1"/>
        <end position="67"/>
    </location>
</feature>
<reference evidence="2 3" key="1">
    <citation type="submission" date="2020-12" db="EMBL/GenBank/DDBJ databases">
        <title>Metabolic potential, ecology and presence of endohyphal bacteria is reflected in genomic diversity of Mucoromycotina.</title>
        <authorList>
            <person name="Muszewska A."/>
            <person name="Okrasinska A."/>
            <person name="Steczkiewicz K."/>
            <person name="Drgas O."/>
            <person name="Orlowska M."/>
            <person name="Perlinska-Lenart U."/>
            <person name="Aleksandrzak-Piekarczyk T."/>
            <person name="Szatraj K."/>
            <person name="Zielenkiewicz U."/>
            <person name="Pilsyk S."/>
            <person name="Malc E."/>
            <person name="Mieczkowski P."/>
            <person name="Kruszewska J.S."/>
            <person name="Biernat P."/>
            <person name="Pawlowska J."/>
        </authorList>
    </citation>
    <scope>NUCLEOTIDE SEQUENCE [LARGE SCALE GENOMIC DNA]</scope>
    <source>
        <strain evidence="2 3">CBS 142.35</strain>
    </source>
</reference>
<dbReference type="AlphaFoldDB" id="A0A8H7S9B9"/>
<evidence type="ECO:0000313" key="2">
    <source>
        <dbReference type="EMBL" id="KAG2224097.1"/>
    </source>
</evidence>
<sequence length="569" mass="64454">MALGSLVYPHSTWSQVQSDNVVDDNAVTSSEPEINTEQPETQQHSQQHDSVTTPAPPPSTAFEDDTELDIPPEEATIATEESTANQDDTCILPDELYISPTEDGTYTPPSPDVSLLNAIHQAAPEDVDSYCRNVFDREHGFNAATPYNEDGKCGKWQDEYTALHQRRLEQLELIRDGKADEIEEAPLFISYLCKEVPVNGNRGCGGTADRMSGMISTFFYGLLTNRAYLAHWADANPIPLETLFEKPNVDWSYKPQEMKQLFTNKEQGFTYQQVDTLNQKYPVLGKTLFPDGPRQSFDDLWNGTFVEVRSNRGYIIRTFKESAVYPKILAEMGLTKQNTFGCLTDYLFRPTVGSRRFINAYRHLFDMKSVLSIGMQYRVLEIRTDDNALANPHMDSNDLNKWDYFLTCANQLVDAKRKPHHKHVVYFMITDSIKLRDEFKSLNEDMTKAQKYLGANYKTVSTVVSGLPVDHIEPDQVEKYIEVENHVDVTIERMTPGTNSAIIENWLLGYADYRIISPQGYGKLAAFHSNSDDTTISLPRSQQKDKAPFCGSDDALATYDWLATQWSLG</sequence>
<protein>
    <submittedName>
        <fullName evidence="2">Uncharacterized protein</fullName>
    </submittedName>
</protein>
<comment type="caution">
    <text evidence="2">The sequence shown here is derived from an EMBL/GenBank/DDBJ whole genome shotgun (WGS) entry which is preliminary data.</text>
</comment>
<dbReference type="Proteomes" id="UP000646827">
    <property type="component" value="Unassembled WGS sequence"/>
</dbReference>
<proteinExistence type="predicted"/>
<accession>A0A8H7S9B9</accession>
<name>A0A8H7S9B9_9FUNG</name>
<evidence type="ECO:0000256" key="1">
    <source>
        <dbReference type="SAM" id="MobiDB-lite"/>
    </source>
</evidence>
<organism evidence="2 3">
    <name type="scientific">Circinella minor</name>
    <dbReference type="NCBI Taxonomy" id="1195481"/>
    <lineage>
        <taxon>Eukaryota</taxon>
        <taxon>Fungi</taxon>
        <taxon>Fungi incertae sedis</taxon>
        <taxon>Mucoromycota</taxon>
        <taxon>Mucoromycotina</taxon>
        <taxon>Mucoromycetes</taxon>
        <taxon>Mucorales</taxon>
        <taxon>Lichtheimiaceae</taxon>
        <taxon>Circinella</taxon>
    </lineage>
</organism>
<dbReference type="EMBL" id="JAEPRB010000049">
    <property type="protein sequence ID" value="KAG2224097.1"/>
    <property type="molecule type" value="Genomic_DNA"/>
</dbReference>
<feature type="compositionally biased region" description="Polar residues" evidence="1">
    <location>
        <begin position="11"/>
        <end position="51"/>
    </location>
</feature>